<dbReference type="Proteomes" id="UP000663877">
    <property type="component" value="Unassembled WGS sequence"/>
</dbReference>
<protein>
    <submittedName>
        <fullName evidence="5">Uncharacterized protein</fullName>
    </submittedName>
</protein>
<dbReference type="Gene3D" id="3.30.450.20">
    <property type="entry name" value="PAS domain"/>
    <property type="match status" value="2"/>
</dbReference>
<proteinExistence type="predicted"/>
<dbReference type="SUPFAM" id="SSF47459">
    <property type="entry name" value="HLH, helix-loop-helix DNA-binding domain"/>
    <property type="match status" value="1"/>
</dbReference>
<dbReference type="PROSITE" id="PS50888">
    <property type="entry name" value="BHLH"/>
    <property type="match status" value="1"/>
</dbReference>
<evidence type="ECO:0000259" key="2">
    <source>
        <dbReference type="PROSITE" id="PS50112"/>
    </source>
</evidence>
<feature type="domain" description="PAS" evidence="2">
    <location>
        <begin position="253"/>
        <end position="324"/>
    </location>
</feature>
<reference evidence="5" key="1">
    <citation type="submission" date="2021-02" db="EMBL/GenBank/DDBJ databases">
        <authorList>
            <person name="Nowell W R."/>
        </authorList>
    </citation>
    <scope>NUCLEOTIDE SEQUENCE</scope>
</reference>
<dbReference type="GO" id="GO:0006355">
    <property type="term" value="P:regulation of DNA-templated transcription"/>
    <property type="evidence" value="ECO:0007669"/>
    <property type="project" value="InterPro"/>
</dbReference>
<dbReference type="AlphaFoldDB" id="A0A815SKG4"/>
<evidence type="ECO:0000259" key="3">
    <source>
        <dbReference type="PROSITE" id="PS50888"/>
    </source>
</evidence>
<dbReference type="SUPFAM" id="SSF55785">
    <property type="entry name" value="PYP-like sensor domain (PAS domain)"/>
    <property type="match status" value="2"/>
</dbReference>
<feature type="compositionally biased region" description="Polar residues" evidence="1">
    <location>
        <begin position="565"/>
        <end position="579"/>
    </location>
</feature>
<dbReference type="Gene3D" id="4.10.280.10">
    <property type="entry name" value="Helix-loop-helix DNA-binding domain"/>
    <property type="match status" value="1"/>
</dbReference>
<sequence>MNRNRNQLKRIHSKNNDIESPAKRQFRNETEKRRRDLFTQLITSLKDILLVKKSTDTNEENTKLDKASILCQAATFLERHKDGKTQSNILKYKVKNNLDLTHEIKLVTPTLQSPSSSSLPNPILDFCWKPSSDIISIDEWLQIAIESMHCFFLVIKFDINFDKIVYVSKNINSYFGYSQDELINHSLFEFILPSNHDRLLVYLLNNHQVLQTCDISWKRAIDNDYEQCTLIGAYRTINENQKYFMSIVKINTLDRMLMMNIDHPINEFVTYLNIHGKFVFIDSKARQILGYSSFEIVGRTYFDFVHPDDLNVIVRAYKLWKETGSGKSEPYRFLTKGEQWILLQTSSQVHINTWTGKVESYICTTYIVQCQSLQKQLSERPITTQIDNSNKIITNTNIESDVILNSADMLLSPPMITTTTTTVQPPSIGTTISSILNNQDGSTSSSENEITSFLSHLRNDTYRKTIFEKLIECRKIKQNEINIRQEEIQVIDDILQFVTQYHTKHSNNQLTSDEMENPNVEDVALNIFDTNSDLTLFNSPITNTVDPYCLQVDPIDPLSSLFSSSPTKPFSNLSTTNDPIQDLEYLTSTTNPPEDGTFS</sequence>
<dbReference type="InterPro" id="IPR050933">
    <property type="entry name" value="Circadian_TF"/>
</dbReference>
<feature type="domain" description="BHLH" evidence="3">
    <location>
        <begin position="22"/>
        <end position="80"/>
    </location>
</feature>
<dbReference type="InterPro" id="IPR011598">
    <property type="entry name" value="bHLH_dom"/>
</dbReference>
<gene>
    <name evidence="4" type="ORF">BJG266_LOCUS27430</name>
    <name evidence="5" type="ORF">QVE165_LOCUS42821</name>
</gene>
<dbReference type="EMBL" id="CAJNOM010000536">
    <property type="protein sequence ID" value="CAF1490062.1"/>
    <property type="molecule type" value="Genomic_DNA"/>
</dbReference>
<dbReference type="NCBIfam" id="TIGR00229">
    <property type="entry name" value="sensory_box"/>
    <property type="match status" value="1"/>
</dbReference>
<feature type="domain" description="PAS" evidence="2">
    <location>
        <begin position="137"/>
        <end position="199"/>
    </location>
</feature>
<evidence type="ECO:0000313" key="5">
    <source>
        <dbReference type="EMBL" id="CAF1490062.1"/>
    </source>
</evidence>
<dbReference type="PANTHER" id="PTHR23042">
    <property type="entry name" value="CIRCADIAN PROTEIN CLOCK/ARNT/BMAL/PAS"/>
    <property type="match status" value="1"/>
</dbReference>
<evidence type="ECO:0000256" key="1">
    <source>
        <dbReference type="SAM" id="MobiDB-lite"/>
    </source>
</evidence>
<feature type="region of interest" description="Disordered" evidence="1">
    <location>
        <begin position="565"/>
        <end position="599"/>
    </location>
</feature>
<dbReference type="CDD" id="cd00130">
    <property type="entry name" value="PAS"/>
    <property type="match status" value="2"/>
</dbReference>
<dbReference type="GO" id="GO:0046983">
    <property type="term" value="F:protein dimerization activity"/>
    <property type="evidence" value="ECO:0007669"/>
    <property type="project" value="InterPro"/>
</dbReference>
<dbReference type="Proteomes" id="UP000663832">
    <property type="component" value="Unassembled WGS sequence"/>
</dbReference>
<dbReference type="InterPro" id="IPR036638">
    <property type="entry name" value="HLH_DNA-bd_sf"/>
</dbReference>
<dbReference type="SMART" id="SM00353">
    <property type="entry name" value="HLH"/>
    <property type="match status" value="1"/>
</dbReference>
<dbReference type="PROSITE" id="PS50112">
    <property type="entry name" value="PAS"/>
    <property type="match status" value="2"/>
</dbReference>
<dbReference type="Pfam" id="PF00010">
    <property type="entry name" value="HLH"/>
    <property type="match status" value="1"/>
</dbReference>
<name>A0A815SKG4_9BILA</name>
<accession>A0A815SKG4</accession>
<dbReference type="EMBL" id="CAJNOI010000252">
    <property type="protein sequence ID" value="CAF1210826.1"/>
    <property type="molecule type" value="Genomic_DNA"/>
</dbReference>
<keyword evidence="6" id="KW-1185">Reference proteome</keyword>
<evidence type="ECO:0000313" key="6">
    <source>
        <dbReference type="Proteomes" id="UP000663832"/>
    </source>
</evidence>
<dbReference type="OrthoDB" id="411251at2759"/>
<dbReference type="Pfam" id="PF14598">
    <property type="entry name" value="PAS_11"/>
    <property type="match status" value="1"/>
</dbReference>
<dbReference type="InterPro" id="IPR013767">
    <property type="entry name" value="PAS_fold"/>
</dbReference>
<feature type="compositionally biased region" description="Polar residues" evidence="1">
    <location>
        <begin position="586"/>
        <end position="599"/>
    </location>
</feature>
<organism evidence="5 6">
    <name type="scientific">Adineta steineri</name>
    <dbReference type="NCBI Taxonomy" id="433720"/>
    <lineage>
        <taxon>Eukaryota</taxon>
        <taxon>Metazoa</taxon>
        <taxon>Spiralia</taxon>
        <taxon>Gnathifera</taxon>
        <taxon>Rotifera</taxon>
        <taxon>Eurotatoria</taxon>
        <taxon>Bdelloidea</taxon>
        <taxon>Adinetida</taxon>
        <taxon>Adinetidae</taxon>
        <taxon>Adineta</taxon>
    </lineage>
</organism>
<dbReference type="InterPro" id="IPR000014">
    <property type="entry name" value="PAS"/>
</dbReference>
<dbReference type="InterPro" id="IPR035965">
    <property type="entry name" value="PAS-like_dom_sf"/>
</dbReference>
<dbReference type="Pfam" id="PF00989">
    <property type="entry name" value="PAS"/>
    <property type="match status" value="1"/>
</dbReference>
<comment type="caution">
    <text evidence="5">The sequence shown here is derived from an EMBL/GenBank/DDBJ whole genome shotgun (WGS) entry which is preliminary data.</text>
</comment>
<evidence type="ECO:0000313" key="4">
    <source>
        <dbReference type="EMBL" id="CAF1210826.1"/>
    </source>
</evidence>
<dbReference type="SMART" id="SM00091">
    <property type="entry name" value="PAS"/>
    <property type="match status" value="2"/>
</dbReference>